<keyword evidence="1" id="KW-1133">Transmembrane helix</keyword>
<dbReference type="InterPro" id="IPR058501">
    <property type="entry name" value="DUF8188"/>
</dbReference>
<evidence type="ECO:0000259" key="2">
    <source>
        <dbReference type="Pfam" id="PF26603"/>
    </source>
</evidence>
<organism evidence="3 4">
    <name type="scientific">Prevotella veroralis F0319</name>
    <dbReference type="NCBI Taxonomy" id="649761"/>
    <lineage>
        <taxon>Bacteria</taxon>
        <taxon>Pseudomonadati</taxon>
        <taxon>Bacteroidota</taxon>
        <taxon>Bacteroidia</taxon>
        <taxon>Bacteroidales</taxon>
        <taxon>Prevotellaceae</taxon>
        <taxon>Prevotella</taxon>
    </lineage>
</organism>
<evidence type="ECO:0000256" key="1">
    <source>
        <dbReference type="SAM" id="Phobius"/>
    </source>
</evidence>
<accession>C9MQ96</accession>
<protein>
    <recommendedName>
        <fullName evidence="2">DUF8188 domain-containing protein</fullName>
    </recommendedName>
</protein>
<keyword evidence="4" id="KW-1185">Reference proteome</keyword>
<dbReference type="Proteomes" id="UP000003327">
    <property type="component" value="Unassembled WGS sequence"/>
</dbReference>
<sequence length="238" mass="26590">MQTIWVSSQIHKTMSNFYSRIPAIGATLGTVFALTVATPLLVSLIAKFTLGGNKAAVPYADTYISNSDTIVVQIPDITLITPIDKIFTSRAWFAGMAHSQKSTYEQICFYSPEYKRHLAVISFIGGYNVAKMGTGKDAYNVDVEKERLSIIYDSKTISAYINKTQWQDPTYGTKANPMPIFFKKSLTGMESCASQTDLLTIKPSVYKKFVELYLAHGLEPEEFDRLYGADMKRLGLKD</sequence>
<dbReference type="Pfam" id="PF26603">
    <property type="entry name" value="DUF8188"/>
    <property type="match status" value="1"/>
</dbReference>
<gene>
    <name evidence="3" type="ORF">HMPREF0973_01796</name>
</gene>
<dbReference type="EMBL" id="ACVA01000041">
    <property type="protein sequence ID" value="EEX18300.1"/>
    <property type="molecule type" value="Genomic_DNA"/>
</dbReference>
<reference evidence="3 4" key="1">
    <citation type="submission" date="2009-09" db="EMBL/GenBank/DDBJ databases">
        <authorList>
            <person name="Weinstock G."/>
            <person name="Sodergren E."/>
            <person name="Clifton S."/>
            <person name="Fulton L."/>
            <person name="Fulton B."/>
            <person name="Courtney L."/>
            <person name="Fronick C."/>
            <person name="Harrison M."/>
            <person name="Strong C."/>
            <person name="Farmer C."/>
            <person name="Delahaunty K."/>
            <person name="Markovic C."/>
            <person name="Hall O."/>
            <person name="Minx P."/>
            <person name="Tomlinson C."/>
            <person name="Mitreva M."/>
            <person name="Nelson J."/>
            <person name="Hou S."/>
            <person name="Wollam A."/>
            <person name="Pepin K.H."/>
            <person name="Johnson M."/>
            <person name="Bhonagiri V."/>
            <person name="Nash W.E."/>
            <person name="Warren W."/>
            <person name="Chinwalla A."/>
            <person name="Mardis E.R."/>
            <person name="Wilson R.K."/>
        </authorList>
    </citation>
    <scope>NUCLEOTIDE SEQUENCE [LARGE SCALE GENOMIC DNA]</scope>
    <source>
        <strain evidence="3 4">F0319</strain>
    </source>
</reference>
<evidence type="ECO:0000313" key="3">
    <source>
        <dbReference type="EMBL" id="EEX18300.1"/>
    </source>
</evidence>
<feature type="transmembrane region" description="Helical" evidence="1">
    <location>
        <begin position="21"/>
        <end position="46"/>
    </location>
</feature>
<name>C9MQ96_9BACT</name>
<dbReference type="HOGENOM" id="CLU_106699_0_0_10"/>
<comment type="caution">
    <text evidence="3">The sequence shown here is derived from an EMBL/GenBank/DDBJ whole genome shotgun (WGS) entry which is preliminary data.</text>
</comment>
<proteinExistence type="predicted"/>
<dbReference type="STRING" id="649761.HMPREF0973_01796"/>
<dbReference type="AlphaFoldDB" id="C9MQ96"/>
<evidence type="ECO:0000313" key="4">
    <source>
        <dbReference type="Proteomes" id="UP000003327"/>
    </source>
</evidence>
<feature type="domain" description="DUF8188" evidence="2">
    <location>
        <begin position="56"/>
        <end position="227"/>
    </location>
</feature>
<keyword evidence="1" id="KW-0472">Membrane</keyword>
<keyword evidence="1" id="KW-0812">Transmembrane</keyword>